<sequence>MLWNNTLNEKNRRELWYMPEQLVKFLDNFPLGSSLVFLGTLLAFLGVMYKKYRNIIDEIKKKGSEETLDKLEAEKMKKDLDQYRENITSLQKDIDALKKELVLRDKRTKALIDRTSLMHKKYSEAFTKVGKQLSRTSKAIADLEKRIDRDEQKIDVLTDSDINTHRAYIISEYHRAMKDKKIDLITLQSIENIYKKYLSEDKNGGDEFITGLVNEIRNLPTKK</sequence>
<name>A0A8S5R5X0_9CAUD</name>
<keyword evidence="1" id="KW-0175">Coiled coil</keyword>
<feature type="coiled-coil region" evidence="1">
    <location>
        <begin position="133"/>
        <end position="160"/>
    </location>
</feature>
<feature type="coiled-coil region" evidence="1">
    <location>
        <begin position="73"/>
        <end position="100"/>
    </location>
</feature>
<reference evidence="3" key="1">
    <citation type="journal article" date="2021" name="Proc. Natl. Acad. Sci. U.S.A.">
        <title>A Catalog of Tens of Thousands of Viruses from Human Metagenomes Reveals Hidden Associations with Chronic Diseases.</title>
        <authorList>
            <person name="Tisza M.J."/>
            <person name="Buck C.B."/>
        </authorList>
    </citation>
    <scope>NUCLEOTIDE SEQUENCE</scope>
    <source>
        <strain evidence="3">CtaOv25</strain>
    </source>
</reference>
<keyword evidence="2" id="KW-0812">Transmembrane</keyword>
<keyword evidence="2" id="KW-0472">Membrane</keyword>
<feature type="transmembrane region" description="Helical" evidence="2">
    <location>
        <begin position="29"/>
        <end position="49"/>
    </location>
</feature>
<dbReference type="EMBL" id="BK015820">
    <property type="protein sequence ID" value="DAE26538.1"/>
    <property type="molecule type" value="Genomic_DNA"/>
</dbReference>
<evidence type="ECO:0000313" key="3">
    <source>
        <dbReference type="EMBL" id="DAE26538.1"/>
    </source>
</evidence>
<organism evidence="3">
    <name type="scientific">Myoviridae sp. ctaOv25</name>
    <dbReference type="NCBI Taxonomy" id="2827290"/>
    <lineage>
        <taxon>Viruses</taxon>
        <taxon>Duplodnaviria</taxon>
        <taxon>Heunggongvirae</taxon>
        <taxon>Uroviricota</taxon>
        <taxon>Caudoviricetes</taxon>
    </lineage>
</organism>
<proteinExistence type="predicted"/>
<keyword evidence="2" id="KW-1133">Transmembrane helix</keyword>
<evidence type="ECO:0000256" key="1">
    <source>
        <dbReference type="SAM" id="Coils"/>
    </source>
</evidence>
<evidence type="ECO:0000256" key="2">
    <source>
        <dbReference type="SAM" id="Phobius"/>
    </source>
</evidence>
<protein>
    <submittedName>
        <fullName evidence="3">Hemolytic enterotoxin</fullName>
    </submittedName>
</protein>
<accession>A0A8S5R5X0</accession>